<organism evidence="1">
    <name type="scientific">Flavobacterium sp. WC2429</name>
    <dbReference type="NCBI Taxonomy" id="3234140"/>
    <lineage>
        <taxon>Bacteria</taxon>
        <taxon>Pseudomonadati</taxon>
        <taxon>Bacteroidota</taxon>
        <taxon>Flavobacteriia</taxon>
        <taxon>Flavobacteriales</taxon>
        <taxon>Flavobacteriaceae</taxon>
        <taxon>Flavobacterium</taxon>
    </lineage>
</organism>
<sequence length="193" mass="21974">MTSLLNQYKRPNDKIKALKDKGIIKSVKRGLYIPGENANMRIPESSLIANHIYGPSYLSMETALSYYGLIPERVYAVTSMTIKPSKDFRTSIGLYSYSHLPLPYYAFGIKNVKLQENQTVIMASPEKALADKIVSTPGVILRSIINAQKYVFENLRMEQSDLKDFDTTQMRSWLSDAPKKESLEILIKMIEKL</sequence>
<evidence type="ECO:0008006" key="2">
    <source>
        <dbReference type="Google" id="ProtNLM"/>
    </source>
</evidence>
<dbReference type="EMBL" id="CP165627">
    <property type="protein sequence ID" value="XDV00948.1"/>
    <property type="molecule type" value="Genomic_DNA"/>
</dbReference>
<gene>
    <name evidence="1" type="ORF">AB3G32_11480</name>
</gene>
<protein>
    <recommendedName>
        <fullName evidence="2">Transcriptional regulator, AbiEi antitoxin, Type IV TA system</fullName>
    </recommendedName>
</protein>
<evidence type="ECO:0000313" key="1">
    <source>
        <dbReference type="EMBL" id="XDV00948.1"/>
    </source>
</evidence>
<accession>A0AB39WL82</accession>
<dbReference type="RefSeq" id="WP_369764878.1">
    <property type="nucleotide sequence ID" value="NZ_CP165627.1"/>
</dbReference>
<proteinExistence type="predicted"/>
<reference evidence="1" key="1">
    <citation type="submission" date="2024-07" db="EMBL/GenBank/DDBJ databases">
        <authorList>
            <person name="Biller S.J."/>
        </authorList>
    </citation>
    <scope>NUCLEOTIDE SEQUENCE</scope>
    <source>
        <strain evidence="1">WC2429</strain>
    </source>
</reference>
<dbReference type="AlphaFoldDB" id="A0AB39WL82"/>
<name>A0AB39WL82_9FLAO</name>